<feature type="domain" description="HNH nuclease" evidence="1">
    <location>
        <begin position="117"/>
        <end position="161"/>
    </location>
</feature>
<reference evidence="2" key="1">
    <citation type="journal article" date="2021" name="Proc. Natl. Acad. Sci. U.S.A.">
        <title>A Catalog of Tens of Thousands of Viruses from Human Metagenomes Reveals Hidden Associations with Chronic Diseases.</title>
        <authorList>
            <person name="Tisza M.J."/>
            <person name="Buck C.B."/>
        </authorList>
    </citation>
    <scope>NUCLEOTIDE SEQUENCE</scope>
    <source>
        <strain evidence="2">Ctaix4</strain>
    </source>
</reference>
<keyword evidence="2" id="KW-0255">Endonuclease</keyword>
<dbReference type="InterPro" id="IPR044925">
    <property type="entry name" value="His-Me_finger_sf"/>
</dbReference>
<keyword evidence="2" id="KW-0378">Hydrolase</keyword>
<dbReference type="GO" id="GO:0004519">
    <property type="term" value="F:endonuclease activity"/>
    <property type="evidence" value="ECO:0007669"/>
    <property type="project" value="UniProtKB-KW"/>
</dbReference>
<sequence>MKYTCKNCGKEFNGKPSAKRIYCSKKCHDESQSKKVIVTCSVCGNTFEKSPSTVRENNLCSNSCRKKWLSKRTEEINVAGHSKGHKAPHLTKLNRERNPKLALEADAAKRGSYQGKKHRREMERILGRRLLPHEDVHHINGIHDDNRPENLVVMDHSEHLRLHWQQAKERGVI</sequence>
<protein>
    <submittedName>
        <fullName evidence="2">HNH endonuclease</fullName>
    </submittedName>
</protein>
<dbReference type="Gene3D" id="3.90.75.20">
    <property type="match status" value="1"/>
</dbReference>
<organism evidence="2">
    <name type="scientific">Caudovirales sp. ctaix4</name>
    <dbReference type="NCBI Taxonomy" id="2827635"/>
    <lineage>
        <taxon>Viruses</taxon>
        <taxon>Duplodnaviria</taxon>
        <taxon>Heunggongvirae</taxon>
        <taxon>Uroviricota</taxon>
        <taxon>Caudoviricetes</taxon>
    </lineage>
</organism>
<proteinExistence type="predicted"/>
<dbReference type="EMBL" id="BK032533">
    <property type="protein sequence ID" value="DAF46166.1"/>
    <property type="molecule type" value="Genomic_DNA"/>
</dbReference>
<keyword evidence="2" id="KW-0540">Nuclease</keyword>
<name>A0A8S5S5G4_9CAUD</name>
<evidence type="ECO:0000259" key="1">
    <source>
        <dbReference type="Pfam" id="PF13392"/>
    </source>
</evidence>
<dbReference type="Pfam" id="PF13392">
    <property type="entry name" value="HNH_3"/>
    <property type="match status" value="1"/>
</dbReference>
<dbReference type="InterPro" id="IPR003615">
    <property type="entry name" value="HNH_nuc"/>
</dbReference>
<dbReference type="SUPFAM" id="SSF54060">
    <property type="entry name" value="His-Me finger endonucleases"/>
    <property type="match status" value="1"/>
</dbReference>
<accession>A0A8S5S5G4</accession>
<evidence type="ECO:0000313" key="2">
    <source>
        <dbReference type="EMBL" id="DAF46166.1"/>
    </source>
</evidence>